<sequence>MGIAVYFTMYDSYRDFKTDVGTIKKTAWLELFNRGYITNLSDEDIRYIYQKRCYRQCHGDAAMITAILSPAGWFQIVERMRIQEGVKITGLEADVIIKYLEDTYPTVQSKYSYEVRKKTHHAVWRNDMGHNDIYTDVIYATPEYLASIGAERLIDEYDLEHYHVFILSFNVHEGEVAVMNLDKVAFLDFSKGRAPTTPPWNLRFQTADKHHYEGVIRFRKKGKSVINSQTKRMELVLVGIGGVGERLFEWDLPIKYPEGLAATR</sequence>
<dbReference type="GO" id="GO:0009055">
    <property type="term" value="F:electron transfer activity"/>
    <property type="evidence" value="ECO:0007669"/>
    <property type="project" value="InterPro"/>
</dbReference>
<dbReference type="Gene3D" id="1.10.760.10">
    <property type="entry name" value="Cytochrome c-like domain"/>
    <property type="match status" value="1"/>
</dbReference>
<dbReference type="InterPro" id="IPR036909">
    <property type="entry name" value="Cyt_c-like_dom_sf"/>
</dbReference>
<accession>A0A3B1C5U4</accession>
<gene>
    <name evidence="2" type="ORF">MNBD_NITROSPINAE02-1201</name>
</gene>
<dbReference type="InterPro" id="IPR015182">
    <property type="entry name" value="QH-AmDH_asu_heme-bd_dom"/>
</dbReference>
<dbReference type="AlphaFoldDB" id="A0A3B1C5U4"/>
<protein>
    <recommendedName>
        <fullName evidence="1">Quinohemoprotein amine dehydrogenase alpha subunit haem binding domain-containing protein</fullName>
    </recommendedName>
</protein>
<proteinExistence type="predicted"/>
<dbReference type="Pfam" id="PF09098">
    <property type="entry name" value="Dehyd-heme_bind"/>
    <property type="match status" value="1"/>
</dbReference>
<organism evidence="2">
    <name type="scientific">hydrothermal vent metagenome</name>
    <dbReference type="NCBI Taxonomy" id="652676"/>
    <lineage>
        <taxon>unclassified sequences</taxon>
        <taxon>metagenomes</taxon>
        <taxon>ecological metagenomes</taxon>
    </lineage>
</organism>
<evidence type="ECO:0000313" key="2">
    <source>
        <dbReference type="EMBL" id="VAX25529.1"/>
    </source>
</evidence>
<name>A0A3B1C5U4_9ZZZZ</name>
<evidence type="ECO:0000259" key="1">
    <source>
        <dbReference type="Pfam" id="PF09098"/>
    </source>
</evidence>
<feature type="domain" description="Quinohemoprotein amine dehydrogenase alpha subunit haem binding" evidence="1">
    <location>
        <begin position="64"/>
        <end position="107"/>
    </location>
</feature>
<reference evidence="2" key="1">
    <citation type="submission" date="2018-06" db="EMBL/GenBank/DDBJ databases">
        <authorList>
            <person name="Zhirakovskaya E."/>
        </authorList>
    </citation>
    <scope>NUCLEOTIDE SEQUENCE</scope>
</reference>
<dbReference type="EMBL" id="UOGE01000106">
    <property type="protein sequence ID" value="VAX25529.1"/>
    <property type="molecule type" value="Genomic_DNA"/>
</dbReference>
<dbReference type="GO" id="GO:0020037">
    <property type="term" value="F:heme binding"/>
    <property type="evidence" value="ECO:0007669"/>
    <property type="project" value="InterPro"/>
</dbReference>